<name>A0A934R5U2_9BACT</name>
<accession>A0A934R5U2</accession>
<organism evidence="1 2">
    <name type="scientific">Luteolibacter yonseiensis</name>
    <dbReference type="NCBI Taxonomy" id="1144680"/>
    <lineage>
        <taxon>Bacteria</taxon>
        <taxon>Pseudomonadati</taxon>
        <taxon>Verrucomicrobiota</taxon>
        <taxon>Verrucomicrobiia</taxon>
        <taxon>Verrucomicrobiales</taxon>
        <taxon>Verrucomicrobiaceae</taxon>
        <taxon>Luteolibacter</taxon>
    </lineage>
</organism>
<dbReference type="Proteomes" id="UP000600139">
    <property type="component" value="Unassembled WGS sequence"/>
</dbReference>
<dbReference type="AlphaFoldDB" id="A0A934R5U2"/>
<sequence>MVSTLGFEVVDGKPINSVRVNVNTVYALSLPQAVQAISSHRVDHVIAQISLANRFIGVQHVLAYPCRFARWIWNNREARSRELKAVQTMLRIQTRQAVLRKIDDSHAVLDVAIPADAPPPPPLPYHCAKHTIGRWDSISVNEHGESLQTPDSVGKPSPAPLDSIAEMEYFSLRRSVNDHHRTTTQDPIFFLPTPEQVPHDIKTLFEWVSRIQREVDEMQSSRDGCGKHAFIDRFLTAKAWSPSKPADSGNTGGAQ</sequence>
<dbReference type="RefSeq" id="WP_200352467.1">
    <property type="nucleotide sequence ID" value="NZ_JAENIK010000012.1"/>
</dbReference>
<reference evidence="1" key="1">
    <citation type="submission" date="2021-01" db="EMBL/GenBank/DDBJ databases">
        <title>Modified the classification status of verrucomicrobia.</title>
        <authorList>
            <person name="Feng X."/>
        </authorList>
    </citation>
    <scope>NUCLEOTIDE SEQUENCE</scope>
    <source>
        <strain evidence="1">JCM 18052</strain>
    </source>
</reference>
<comment type="caution">
    <text evidence="1">The sequence shown here is derived from an EMBL/GenBank/DDBJ whole genome shotgun (WGS) entry which is preliminary data.</text>
</comment>
<gene>
    <name evidence="1" type="ORF">JIN84_18040</name>
</gene>
<dbReference type="EMBL" id="JAENIK010000012">
    <property type="protein sequence ID" value="MBK1817527.1"/>
    <property type="molecule type" value="Genomic_DNA"/>
</dbReference>
<proteinExistence type="predicted"/>
<evidence type="ECO:0000313" key="2">
    <source>
        <dbReference type="Proteomes" id="UP000600139"/>
    </source>
</evidence>
<evidence type="ECO:0000313" key="1">
    <source>
        <dbReference type="EMBL" id="MBK1817527.1"/>
    </source>
</evidence>
<protein>
    <submittedName>
        <fullName evidence="1">Uncharacterized protein</fullName>
    </submittedName>
</protein>
<keyword evidence="2" id="KW-1185">Reference proteome</keyword>